<reference evidence="6 7" key="1">
    <citation type="submission" date="2018-11" db="EMBL/GenBank/DDBJ databases">
        <title>Schleiferia aggregans sp. nov., a moderately thermophilic heterotrophic bacterium isolated from microbial mats at a terrestrial hot spring.</title>
        <authorList>
            <person name="Iino T."/>
            <person name="Ohkuma M."/>
            <person name="Haruta S."/>
        </authorList>
    </citation>
    <scope>NUCLEOTIDE SEQUENCE [LARGE SCALE GENOMIC DNA]</scope>
    <source>
        <strain evidence="6 7">LA</strain>
    </source>
</reference>
<evidence type="ECO:0000313" key="7">
    <source>
        <dbReference type="Proteomes" id="UP000286715"/>
    </source>
</evidence>
<dbReference type="PANTHER" id="PTHR36985">
    <property type="entry name" value="TRANSLOCATION AND ASSEMBLY MODULE SUBUNIT TAMB"/>
    <property type="match status" value="1"/>
</dbReference>
<evidence type="ECO:0000259" key="5">
    <source>
        <dbReference type="Pfam" id="PF04357"/>
    </source>
</evidence>
<evidence type="ECO:0000256" key="3">
    <source>
        <dbReference type="ARBA" id="ARBA00022989"/>
    </source>
</evidence>
<keyword evidence="7" id="KW-1185">Reference proteome</keyword>
<evidence type="ECO:0000256" key="4">
    <source>
        <dbReference type="ARBA" id="ARBA00023136"/>
    </source>
</evidence>
<protein>
    <submittedName>
        <fullName evidence="6">DUF490 domain-containing protein</fullName>
    </submittedName>
</protein>
<sequence length="1496" mass="169298">MSKLRNIGLRTLRIILELAKGMAIFGVVLALLLANPFVQTFLAKKATEWLKNNKNIEVKIDKFQIIFPNQIGLRNAVLFDDQGDTVIYIHTFRASFAHISSDFQKIALSKVYFDSTHYYLHTPVGDSVNGFMRFLEKLDSGDTTAQKSTFALKINDIHFDKLRFRRIDFNNPKLPAFKVYNAHLRFRNFQLSPDSISTRLVKAFGTDDQFFSVHHLEGRFTYADDHISALDLRAVTDSSELDLDATLKYMHPNDFADFENQVHIAVDFRKTKVHIAELRTLLPKFPQLPDVELNGNFSGVLNNFTITANPINIGNFTSLDGIVTLKNAISTPENVKISTRIATLSSQLKEGAQIVHLFTDTIVPEVLQRELLFTVKGLFDGTPDQFASNLNIYFEKGEEINGNIQFDKTNKIAEYSGNLEIKNVHLGKLFGVNTLGSATGKFSVKGNGLSSDDLHLESSGKIENLFFNNYTYKNITLSNFTLNQNDYNGKLTIDDPNISLTADIHYRAISNNTFTEFLFKLNHSNPLALHWTKDSITNLSFTTTGIIDFSEVKNPSGNILINDIFAENTLGYYHFESIKILSNTLQNKSYLELKSDVANFNLSGKYKLLDLNKYFEEWLNVRLGKSDKEKNTFSEDYFTLEFKTDNLDALFNLLYINNLTIEPKTTLLAEFNGANTHVSATLTSKGIKYKDIHTGNIKCQIKHTNQNSVEALLNAYNSKYDDLVIDSIQFQIVNTPDSNAFELLWTWIDSLGSHGHIDGWLVKNEYNHYRLHFDRSEFNIGNEMFVINKNNYFDFEPDKISITNFHIINGPRSFFANGIISKNPYEILRINLDNFRIDLFNIFLKPFNSKLDGIMQGEIIVNDLFNEPKFAADFEIDSMYINGSFQGDFYLSSDWDLMTKKMKVKSHIQRGQLKTFEVAGVVSTTGELEVDLKVTTNRFRVNALAPILGEFVQNLRGTVNGDISVKGRTKAFDIAGKLTFPNLGLTIPMLGTDYNFEGSPTVTMNNKEIVISEMTIRDTKTASRAVMNGRITHRDFTDFRFDISIDADKFLALNTNATSGDLYYGTAYVTGKITITGPTDEPVIEVNVRTEKGTLFALPLNNPTEVGRLSFVNFVQKDNKKQTEKTQLNFGGLTLRFTIDVTPDAEAQLILDDRYNDMMRANGQGRLSLTVPPSGNISLVGSYQINKGVYNFNFQGLVSRKFLIEPGSTITFTGDPLAANLDITTRYTTRTTLRGLLTDERYLNTRTQVDLLLKITGVMFQPEISFDIKVPRAAPMVQTEINNALADRDKLTRQAFSLLLLNSFVTDDFAVGTSSTGATLVYDAFVSQISNLLAQRIKGVDIRLGYSQTNLQGQQGSTNQQQDLELGISTTLFNDRFVINTNFDLSTQQNTGSTRRNDFAGDVELEYLITSDGKLRAKAFNRSLQNRIGLEQVGDYAQGLGITYRTNFDSWYYDLLGFRRTRKYREFQFEEPDTSADSPSIYYPKKANEWKQSSMR</sequence>
<evidence type="ECO:0000313" key="6">
    <source>
        <dbReference type="EMBL" id="GCD78701.1"/>
    </source>
</evidence>
<proteinExistence type="predicted"/>
<dbReference type="GO" id="GO:0009306">
    <property type="term" value="P:protein secretion"/>
    <property type="evidence" value="ECO:0007669"/>
    <property type="project" value="InterPro"/>
</dbReference>
<dbReference type="Proteomes" id="UP000286715">
    <property type="component" value="Unassembled WGS sequence"/>
</dbReference>
<feature type="domain" description="Translocation and assembly module TamB C-terminal" evidence="5">
    <location>
        <begin position="1020"/>
        <end position="1448"/>
    </location>
</feature>
<keyword evidence="2" id="KW-0812">Transmembrane</keyword>
<evidence type="ECO:0000256" key="1">
    <source>
        <dbReference type="ARBA" id="ARBA00004167"/>
    </source>
</evidence>
<name>A0A401XNV7_9FLAO</name>
<organism evidence="6 7">
    <name type="scientific">Thermaurantimonas aggregans</name>
    <dbReference type="NCBI Taxonomy" id="2173829"/>
    <lineage>
        <taxon>Bacteria</taxon>
        <taxon>Pseudomonadati</taxon>
        <taxon>Bacteroidota</taxon>
        <taxon>Flavobacteriia</taxon>
        <taxon>Flavobacteriales</taxon>
        <taxon>Schleiferiaceae</taxon>
        <taxon>Thermaurantimonas</taxon>
    </lineage>
</organism>
<dbReference type="PANTHER" id="PTHR36985:SF1">
    <property type="entry name" value="TRANSLOCATION AND ASSEMBLY MODULE SUBUNIT TAMB"/>
    <property type="match status" value="1"/>
</dbReference>
<gene>
    <name evidence="6" type="ORF">JCM31826_21830</name>
</gene>
<dbReference type="GO" id="GO:0005886">
    <property type="term" value="C:plasma membrane"/>
    <property type="evidence" value="ECO:0007669"/>
    <property type="project" value="InterPro"/>
</dbReference>
<comment type="subcellular location">
    <subcellularLocation>
        <location evidence="1">Membrane</location>
        <topology evidence="1">Single-pass membrane protein</topology>
    </subcellularLocation>
</comment>
<dbReference type="RefSeq" id="WP_124398753.1">
    <property type="nucleotide sequence ID" value="NZ_BHZE01000033.1"/>
</dbReference>
<keyword evidence="4" id="KW-0472">Membrane</keyword>
<dbReference type="EMBL" id="BHZE01000033">
    <property type="protein sequence ID" value="GCD78701.1"/>
    <property type="molecule type" value="Genomic_DNA"/>
</dbReference>
<dbReference type="Pfam" id="PF04357">
    <property type="entry name" value="TamB"/>
    <property type="match status" value="1"/>
</dbReference>
<evidence type="ECO:0000256" key="2">
    <source>
        <dbReference type="ARBA" id="ARBA00022692"/>
    </source>
</evidence>
<keyword evidence="3" id="KW-1133">Transmembrane helix</keyword>
<accession>A0A401XNV7</accession>
<dbReference type="OrthoDB" id="680700at2"/>
<dbReference type="InterPro" id="IPR007452">
    <property type="entry name" value="TamB_C"/>
</dbReference>
<comment type="caution">
    <text evidence="6">The sequence shown here is derived from an EMBL/GenBank/DDBJ whole genome shotgun (WGS) entry which is preliminary data.</text>
</comment>